<evidence type="ECO:0000256" key="4">
    <source>
        <dbReference type="ARBA" id="ARBA00022729"/>
    </source>
</evidence>
<dbReference type="Pfam" id="PF16757">
    <property type="entry name" value="Fucosidase_C"/>
    <property type="match status" value="1"/>
</dbReference>
<dbReference type="PANTHER" id="PTHR10030:SF37">
    <property type="entry name" value="ALPHA-L-FUCOSIDASE-RELATED"/>
    <property type="match status" value="1"/>
</dbReference>
<protein>
    <recommendedName>
        <fullName evidence="3">alpha-L-fucosidase</fullName>
        <ecNumber evidence="3">3.2.1.51</ecNumber>
    </recommendedName>
</protein>
<keyword evidence="4" id="KW-0732">Signal</keyword>
<dbReference type="EC" id="3.2.1.51" evidence="3"/>
<dbReference type="FunFam" id="3.20.20.80:FF:000158">
    <property type="entry name" value="Exported alpha-L-fucosidase"/>
    <property type="match status" value="1"/>
</dbReference>
<keyword evidence="11" id="KW-1185">Reference proteome</keyword>
<evidence type="ECO:0000256" key="2">
    <source>
        <dbReference type="ARBA" id="ARBA00007951"/>
    </source>
</evidence>
<evidence type="ECO:0000313" key="10">
    <source>
        <dbReference type="EMBL" id="TBL68328.1"/>
    </source>
</evidence>
<gene>
    <name evidence="10" type="ORF">EYB31_38360</name>
</gene>
<dbReference type="PIRSF" id="PIRSF001092">
    <property type="entry name" value="Alpha-L-fucosidase"/>
    <property type="match status" value="1"/>
</dbReference>
<feature type="domain" description="Alpha-L-fucosidase C-terminal" evidence="9">
    <location>
        <begin position="382"/>
        <end position="462"/>
    </location>
</feature>
<dbReference type="InterPro" id="IPR016286">
    <property type="entry name" value="FUC_metazoa-typ"/>
</dbReference>
<evidence type="ECO:0000256" key="3">
    <source>
        <dbReference type="ARBA" id="ARBA00012662"/>
    </source>
</evidence>
<dbReference type="EMBL" id="SIRE01000047">
    <property type="protein sequence ID" value="TBL68328.1"/>
    <property type="molecule type" value="Genomic_DNA"/>
</dbReference>
<comment type="similarity">
    <text evidence="2">Belongs to the glycosyl hydrolase 29 family.</text>
</comment>
<accession>A0A4Q9DG44</accession>
<feature type="site" description="May be important for catalysis" evidence="7">
    <location>
        <position position="281"/>
    </location>
</feature>
<keyword evidence="5" id="KW-0378">Hydrolase</keyword>
<dbReference type="InterPro" id="IPR031919">
    <property type="entry name" value="Fucosidase_C"/>
</dbReference>
<name>A0A4Q9DG44_9BACL</name>
<evidence type="ECO:0000256" key="5">
    <source>
        <dbReference type="ARBA" id="ARBA00022801"/>
    </source>
</evidence>
<dbReference type="AlphaFoldDB" id="A0A4Q9DG44"/>
<evidence type="ECO:0000256" key="1">
    <source>
        <dbReference type="ARBA" id="ARBA00004071"/>
    </source>
</evidence>
<dbReference type="PRINTS" id="PR00741">
    <property type="entry name" value="GLHYDRLASE29"/>
</dbReference>
<dbReference type="GO" id="GO:0006004">
    <property type="term" value="P:fucose metabolic process"/>
    <property type="evidence" value="ECO:0007669"/>
    <property type="project" value="InterPro"/>
</dbReference>
<dbReference type="InterPro" id="IPR013780">
    <property type="entry name" value="Glyco_hydro_b"/>
</dbReference>
<dbReference type="GO" id="GO:0005764">
    <property type="term" value="C:lysosome"/>
    <property type="evidence" value="ECO:0007669"/>
    <property type="project" value="TreeGrafter"/>
</dbReference>
<dbReference type="Pfam" id="PF01120">
    <property type="entry name" value="Alpha_L_fucos"/>
    <property type="match status" value="1"/>
</dbReference>
<dbReference type="OrthoDB" id="107551at2"/>
<dbReference type="Gene3D" id="3.20.20.80">
    <property type="entry name" value="Glycosidases"/>
    <property type="match status" value="1"/>
</dbReference>
<evidence type="ECO:0000313" key="11">
    <source>
        <dbReference type="Proteomes" id="UP000293142"/>
    </source>
</evidence>
<dbReference type="PANTHER" id="PTHR10030">
    <property type="entry name" value="ALPHA-L-FUCOSIDASE"/>
    <property type="match status" value="1"/>
</dbReference>
<dbReference type="InterPro" id="IPR057739">
    <property type="entry name" value="Glyco_hydro_29_N"/>
</dbReference>
<sequence>MEAGPFSNTWESLRAYQVPDWYANAKFGIFVHWGLYAVPAIHNEWYSRNMYQRHMPEYQLHRERFGAQEQFGYKDFIPLFTAERFDPDAWAGLFRRSGAQYVVSVAEHHDGFAMYDSSFTEWNAVRMGPRRDVIGELAGACRKHYLTFGLSSHRAENWWFFEGGRQFASDVADPRFAAFYGPAQPQALYPNEVFLEDWLARTCELADKYEPQLVYFDWWIAKPVFEPYLRRFAAYYYNRAAERERGVVINYKHGAFPEGTAVYDLERGQSEHIRSLPWQTCTSVSKSSWCHVNNQEYKTSREIVGDLIDTVSKNGNLLLNIGPRADGAIPEEEEAILLDLGRWLAVNGQAIYNSRPWRLYGEGPTPSVGGEFTDSKRQPYTARDIRFTMRCDHLYAAIMGWPEDGKVSIRSLGYASRLYEQEIGGVELLGSQAKLQWSRNNDGLHVTLPDERPCEHAFIFKIDGLQK</sequence>
<dbReference type="SMART" id="SM00812">
    <property type="entry name" value="Alpha_L_fucos"/>
    <property type="match status" value="1"/>
</dbReference>
<evidence type="ECO:0000256" key="7">
    <source>
        <dbReference type="PIRSR" id="PIRSR001092-1"/>
    </source>
</evidence>
<evidence type="ECO:0000259" key="8">
    <source>
        <dbReference type="Pfam" id="PF01120"/>
    </source>
</evidence>
<dbReference type="InterPro" id="IPR017853">
    <property type="entry name" value="GH"/>
</dbReference>
<keyword evidence="6" id="KW-0326">Glycosidase</keyword>
<dbReference type="SUPFAM" id="SSF51445">
    <property type="entry name" value="(Trans)glycosidases"/>
    <property type="match status" value="1"/>
</dbReference>
<dbReference type="GO" id="GO:0004560">
    <property type="term" value="F:alpha-L-fucosidase activity"/>
    <property type="evidence" value="ECO:0007669"/>
    <property type="project" value="InterPro"/>
</dbReference>
<dbReference type="InterPro" id="IPR000933">
    <property type="entry name" value="Glyco_hydro_29"/>
</dbReference>
<comment type="caution">
    <text evidence="10">The sequence shown here is derived from an EMBL/GenBank/DDBJ whole genome shotgun (WGS) entry which is preliminary data.</text>
</comment>
<comment type="function">
    <text evidence="1">Alpha-L-fucosidase is responsible for hydrolyzing the alpha-1,6-linked fucose joined to the reducing-end N-acetylglucosamine of the carbohydrate moieties of glycoproteins.</text>
</comment>
<dbReference type="GO" id="GO:0016139">
    <property type="term" value="P:glycoside catabolic process"/>
    <property type="evidence" value="ECO:0007669"/>
    <property type="project" value="TreeGrafter"/>
</dbReference>
<feature type="domain" description="Glycoside hydrolase family 29 N-terminal" evidence="8">
    <location>
        <begin position="4"/>
        <end position="349"/>
    </location>
</feature>
<organism evidence="10 11">
    <name type="scientific">Paenibacillus thalictri</name>
    <dbReference type="NCBI Taxonomy" id="2527873"/>
    <lineage>
        <taxon>Bacteria</taxon>
        <taxon>Bacillati</taxon>
        <taxon>Bacillota</taxon>
        <taxon>Bacilli</taxon>
        <taxon>Bacillales</taxon>
        <taxon>Paenibacillaceae</taxon>
        <taxon>Paenibacillus</taxon>
    </lineage>
</organism>
<dbReference type="Gene3D" id="2.60.40.1180">
    <property type="entry name" value="Golgi alpha-mannosidase II"/>
    <property type="match status" value="1"/>
</dbReference>
<evidence type="ECO:0000259" key="9">
    <source>
        <dbReference type="Pfam" id="PF16757"/>
    </source>
</evidence>
<dbReference type="Proteomes" id="UP000293142">
    <property type="component" value="Unassembled WGS sequence"/>
</dbReference>
<proteinExistence type="inferred from homology"/>
<evidence type="ECO:0000256" key="6">
    <source>
        <dbReference type="ARBA" id="ARBA00023295"/>
    </source>
</evidence>
<reference evidence="10 11" key="1">
    <citation type="submission" date="2019-02" db="EMBL/GenBank/DDBJ databases">
        <title>Paenibacillus sp. nov., isolated from surface-sterilized tissue of Thalictrum simplex L.</title>
        <authorList>
            <person name="Tuo L."/>
        </authorList>
    </citation>
    <scope>NUCLEOTIDE SEQUENCE [LARGE SCALE GENOMIC DNA]</scope>
    <source>
        <strain evidence="10 11">N2SHLJ1</strain>
    </source>
</reference>